<evidence type="ECO:0000256" key="2">
    <source>
        <dbReference type="ARBA" id="ARBA00006945"/>
    </source>
</evidence>
<proteinExistence type="inferred from homology"/>
<dbReference type="GO" id="GO:0015031">
    <property type="term" value="P:protein transport"/>
    <property type="evidence" value="ECO:0007669"/>
    <property type="project" value="UniProtKB-KW"/>
</dbReference>
<feature type="transmembrane region" description="Helical" evidence="10">
    <location>
        <begin position="250"/>
        <end position="267"/>
    </location>
</feature>
<keyword evidence="5" id="KW-0256">Endoplasmic reticulum</keyword>
<feature type="region of interest" description="Disordered" evidence="9">
    <location>
        <begin position="1"/>
        <end position="34"/>
    </location>
</feature>
<dbReference type="OrthoDB" id="7859621at2759"/>
<dbReference type="EMBL" id="KV426454">
    <property type="protein sequence ID" value="KZV80764.1"/>
    <property type="molecule type" value="Genomic_DNA"/>
</dbReference>
<dbReference type="STRING" id="1314781.A0A165BJH0"/>
<comment type="subcellular location">
    <subcellularLocation>
        <location evidence="1">Endoplasmic reticulum membrane</location>
        <topology evidence="1">Multi-pass membrane protein</topology>
    </subcellularLocation>
</comment>
<sequence>MSTQRINIARPAQPAFNNDPHGFGNARPMPQAYRAPANPDDPLAKLRAIAGQVEDQVEIISQPLKPHLPAIGRFLIVVTFLEDALRIMTQWGDQVWYLQKHRSFPWGISHLFLLFNIVVMLAGSGAVISKRYTEYAVAGLLSVVIIQGFGYGLIFDLTFFLRNLSVIGGLLMVFSDSMVRNKARFAGLPTLSENDRRKYFQLAGRVLLIFLFVGFILQGEWSISRVFVSIVGLAACIMVAIGFKAKWSAAFLVLLLSVFNVFVNNWWAVHSAHPQRDFLKYDFFQTLSIVGGLLLLVNMGPGGLSVDEKKKIY</sequence>
<dbReference type="AlphaFoldDB" id="A0A165BJH0"/>
<evidence type="ECO:0000256" key="7">
    <source>
        <dbReference type="ARBA" id="ARBA00022989"/>
    </source>
</evidence>
<keyword evidence="4 10" id="KW-0812">Transmembrane</keyword>
<evidence type="ECO:0000256" key="9">
    <source>
        <dbReference type="SAM" id="MobiDB-lite"/>
    </source>
</evidence>
<evidence type="ECO:0000256" key="8">
    <source>
        <dbReference type="ARBA" id="ARBA00023136"/>
    </source>
</evidence>
<dbReference type="InParanoid" id="A0A165BJH0"/>
<keyword evidence="12" id="KW-1185">Reference proteome</keyword>
<comment type="similarity">
    <text evidence="2">Belongs to the SURF4 family.</text>
</comment>
<dbReference type="GO" id="GO:0005793">
    <property type="term" value="C:endoplasmic reticulum-Golgi intermediate compartment"/>
    <property type="evidence" value="ECO:0007669"/>
    <property type="project" value="TreeGrafter"/>
</dbReference>
<evidence type="ECO:0000256" key="3">
    <source>
        <dbReference type="ARBA" id="ARBA00022448"/>
    </source>
</evidence>
<dbReference type="GO" id="GO:0007030">
    <property type="term" value="P:Golgi organization"/>
    <property type="evidence" value="ECO:0007669"/>
    <property type="project" value="TreeGrafter"/>
</dbReference>
<keyword evidence="6" id="KW-0653">Protein transport</keyword>
<evidence type="ECO:0000313" key="11">
    <source>
        <dbReference type="EMBL" id="KZV80764.1"/>
    </source>
</evidence>
<feature type="transmembrane region" description="Helical" evidence="10">
    <location>
        <begin position="135"/>
        <end position="154"/>
    </location>
</feature>
<protein>
    <submittedName>
        <fullName evidence="11">SURF4-domain-containing protein</fullName>
    </submittedName>
</protein>
<dbReference type="Pfam" id="PF02077">
    <property type="entry name" value="SURF4"/>
    <property type="match status" value="1"/>
</dbReference>
<dbReference type="InterPro" id="IPR002995">
    <property type="entry name" value="Surf4"/>
</dbReference>
<evidence type="ECO:0000256" key="10">
    <source>
        <dbReference type="SAM" id="Phobius"/>
    </source>
</evidence>
<dbReference type="PANTHER" id="PTHR23427">
    <property type="entry name" value="SURFEIT LOCUS PROTEIN"/>
    <property type="match status" value="1"/>
</dbReference>
<feature type="transmembrane region" description="Helical" evidence="10">
    <location>
        <begin position="223"/>
        <end position="243"/>
    </location>
</feature>
<evidence type="ECO:0000256" key="4">
    <source>
        <dbReference type="ARBA" id="ARBA00022692"/>
    </source>
</evidence>
<keyword evidence="7 10" id="KW-1133">Transmembrane helix</keyword>
<keyword evidence="8 10" id="KW-0472">Membrane</keyword>
<reference evidence="11 12" key="1">
    <citation type="journal article" date="2016" name="Mol. Biol. Evol.">
        <title>Comparative Genomics of Early-Diverging Mushroom-Forming Fungi Provides Insights into the Origins of Lignocellulose Decay Capabilities.</title>
        <authorList>
            <person name="Nagy L.G."/>
            <person name="Riley R."/>
            <person name="Tritt A."/>
            <person name="Adam C."/>
            <person name="Daum C."/>
            <person name="Floudas D."/>
            <person name="Sun H."/>
            <person name="Yadav J.S."/>
            <person name="Pangilinan J."/>
            <person name="Larsson K.H."/>
            <person name="Matsuura K."/>
            <person name="Barry K."/>
            <person name="Labutti K."/>
            <person name="Kuo R."/>
            <person name="Ohm R.A."/>
            <person name="Bhattacharya S.S."/>
            <person name="Shirouzu T."/>
            <person name="Yoshinaga Y."/>
            <person name="Martin F.M."/>
            <person name="Grigoriev I.V."/>
            <person name="Hibbett D.S."/>
        </authorList>
    </citation>
    <scope>NUCLEOTIDE SEQUENCE [LARGE SCALE GENOMIC DNA]</scope>
    <source>
        <strain evidence="11 12">HHB12029</strain>
    </source>
</reference>
<feature type="transmembrane region" description="Helical" evidence="10">
    <location>
        <begin position="199"/>
        <end position="217"/>
    </location>
</feature>
<keyword evidence="3" id="KW-0813">Transport</keyword>
<evidence type="ECO:0000256" key="1">
    <source>
        <dbReference type="ARBA" id="ARBA00004477"/>
    </source>
</evidence>
<feature type="transmembrane region" description="Helical" evidence="10">
    <location>
        <begin position="160"/>
        <end position="179"/>
    </location>
</feature>
<dbReference type="PANTHER" id="PTHR23427:SF1">
    <property type="entry name" value="SURFEIT LOCUS PROTEIN 4"/>
    <property type="match status" value="1"/>
</dbReference>
<dbReference type="InterPro" id="IPR045214">
    <property type="entry name" value="Surf1/Surf4"/>
</dbReference>
<name>A0A165BJH0_EXIGL</name>
<gene>
    <name evidence="11" type="ORF">EXIGLDRAFT_659274</name>
</gene>
<feature type="transmembrane region" description="Helical" evidence="10">
    <location>
        <begin position="108"/>
        <end position="128"/>
    </location>
</feature>
<organism evidence="11 12">
    <name type="scientific">Exidia glandulosa HHB12029</name>
    <dbReference type="NCBI Taxonomy" id="1314781"/>
    <lineage>
        <taxon>Eukaryota</taxon>
        <taxon>Fungi</taxon>
        <taxon>Dikarya</taxon>
        <taxon>Basidiomycota</taxon>
        <taxon>Agaricomycotina</taxon>
        <taxon>Agaricomycetes</taxon>
        <taxon>Auriculariales</taxon>
        <taxon>Exidiaceae</taxon>
        <taxon>Exidia</taxon>
    </lineage>
</organism>
<dbReference type="PROSITE" id="PS01339">
    <property type="entry name" value="SURF4"/>
    <property type="match status" value="1"/>
</dbReference>
<dbReference type="FunCoup" id="A0A165BJH0">
    <property type="interactions" value="360"/>
</dbReference>
<dbReference type="GO" id="GO:0005789">
    <property type="term" value="C:endoplasmic reticulum membrane"/>
    <property type="evidence" value="ECO:0007669"/>
    <property type="project" value="UniProtKB-SubCell"/>
</dbReference>
<evidence type="ECO:0000256" key="5">
    <source>
        <dbReference type="ARBA" id="ARBA00022824"/>
    </source>
</evidence>
<evidence type="ECO:0000256" key="6">
    <source>
        <dbReference type="ARBA" id="ARBA00022927"/>
    </source>
</evidence>
<accession>A0A165BJH0</accession>
<feature type="transmembrane region" description="Helical" evidence="10">
    <location>
        <begin position="287"/>
        <end position="306"/>
    </location>
</feature>
<dbReference type="Proteomes" id="UP000077266">
    <property type="component" value="Unassembled WGS sequence"/>
</dbReference>
<evidence type="ECO:0000313" key="12">
    <source>
        <dbReference type="Proteomes" id="UP000077266"/>
    </source>
</evidence>